<feature type="binding site" evidence="14">
    <location>
        <position position="381"/>
    </location>
    <ligand>
        <name>L-glutamate</name>
        <dbReference type="ChEBI" id="CHEBI:29985"/>
    </ligand>
</feature>
<dbReference type="InterPro" id="IPR027302">
    <property type="entry name" value="Gln_synth_N_conserv_site"/>
</dbReference>
<comment type="subcellular location">
    <subcellularLocation>
        <location evidence="1 20">Cytoplasm</location>
    </subcellularLocation>
</comment>
<feature type="binding site" evidence="14">
    <location>
        <position position="369"/>
    </location>
    <ligand>
        <name>L-glutamate</name>
        <dbReference type="ChEBI" id="CHEBI:29985"/>
    </ligand>
</feature>
<dbReference type="GO" id="GO:0005737">
    <property type="term" value="C:cytoplasm"/>
    <property type="evidence" value="ECO:0007669"/>
    <property type="project" value="UniProtKB-SubCell"/>
</dbReference>
<evidence type="ECO:0000256" key="11">
    <source>
        <dbReference type="ARBA" id="ARBA00022840"/>
    </source>
</evidence>
<dbReference type="PROSITE" id="PS00181">
    <property type="entry name" value="GLNA_ATP"/>
    <property type="match status" value="1"/>
</dbReference>
<dbReference type="InterPro" id="IPR001637">
    <property type="entry name" value="Gln_synth_I_adenylation_site"/>
</dbReference>
<feature type="domain" description="GS beta-grasp" evidence="22">
    <location>
        <begin position="50"/>
        <end position="134"/>
    </location>
</feature>
<evidence type="ECO:0000256" key="5">
    <source>
        <dbReference type="ARBA" id="ARBA00021364"/>
    </source>
</evidence>
<dbReference type="Proteomes" id="UP000586827">
    <property type="component" value="Unassembled WGS sequence"/>
</dbReference>
<dbReference type="InterPro" id="IPR027303">
    <property type="entry name" value="Gln_synth_gly_rich_site"/>
</dbReference>
<dbReference type="PROSITE" id="PS51986">
    <property type="entry name" value="GS_BETA_GRASP"/>
    <property type="match status" value="1"/>
</dbReference>
<evidence type="ECO:0000256" key="2">
    <source>
        <dbReference type="ARBA" id="ARBA00009897"/>
    </source>
</evidence>
<feature type="binding site" evidence="14">
    <location>
        <begin position="305"/>
        <end position="306"/>
    </location>
    <ligand>
        <name>L-glutamate</name>
        <dbReference type="ChEBI" id="CHEBI:29985"/>
    </ligand>
</feature>
<dbReference type="SMART" id="SM01230">
    <property type="entry name" value="Gln-synt_C"/>
    <property type="match status" value="1"/>
</dbReference>
<dbReference type="GO" id="GO:0019740">
    <property type="term" value="P:nitrogen utilization"/>
    <property type="evidence" value="ECO:0007669"/>
    <property type="project" value="TreeGrafter"/>
</dbReference>
<dbReference type="Gene3D" id="3.10.20.70">
    <property type="entry name" value="Glutamine synthetase, N-terminal domain"/>
    <property type="match status" value="1"/>
</dbReference>
<evidence type="ECO:0000256" key="18">
    <source>
        <dbReference type="PROSITE-ProRule" id="PRU01330"/>
    </source>
</evidence>
<feature type="binding site" evidence="16">
    <location>
        <position position="167"/>
    </location>
    <ligand>
        <name>Mg(2+)</name>
        <dbReference type="ChEBI" id="CHEBI:18420"/>
        <label>1</label>
    </ligand>
</feature>
<evidence type="ECO:0000259" key="23">
    <source>
        <dbReference type="PROSITE" id="PS51987"/>
    </source>
</evidence>
<keyword evidence="10 15" id="KW-0547">Nucleotide-binding</keyword>
<evidence type="ECO:0000256" key="7">
    <source>
        <dbReference type="ARBA" id="ARBA00022553"/>
    </source>
</evidence>
<gene>
    <name evidence="24" type="primary">glnA</name>
    <name evidence="24" type="ORF">HLB23_05725</name>
</gene>
<dbReference type="EC" id="6.3.1.2" evidence="4 21"/>
<feature type="binding site" evidence="16">
    <location>
        <position position="169"/>
    </location>
    <ligand>
        <name>Mg(2+)</name>
        <dbReference type="ChEBI" id="CHEBI:18420"/>
        <label>1</label>
    </ligand>
</feature>
<evidence type="ECO:0000256" key="17">
    <source>
        <dbReference type="PIRSR" id="PIRSR604809-50"/>
    </source>
</evidence>
<feature type="binding site" evidence="15">
    <location>
        <begin position="264"/>
        <end position="266"/>
    </location>
    <ligand>
        <name>ATP</name>
        <dbReference type="ChEBI" id="CHEBI:30616"/>
    </ligand>
</feature>
<evidence type="ECO:0000256" key="20">
    <source>
        <dbReference type="RuleBase" id="RU000387"/>
    </source>
</evidence>
<keyword evidence="9 16" id="KW-0479">Metal-binding</keyword>
<dbReference type="PANTHER" id="PTHR43407">
    <property type="entry name" value="GLUTAMINE SYNTHETASE"/>
    <property type="match status" value="1"/>
</dbReference>
<evidence type="ECO:0000256" key="10">
    <source>
        <dbReference type="ARBA" id="ARBA00022741"/>
    </source>
</evidence>
<dbReference type="GO" id="GO:0004356">
    <property type="term" value="F:glutamine synthetase activity"/>
    <property type="evidence" value="ECO:0007669"/>
    <property type="project" value="UniProtKB-EC"/>
</dbReference>
<feature type="binding site" evidence="16">
    <location>
        <position position="253"/>
    </location>
    <ligand>
        <name>Mg(2+)</name>
        <dbReference type="ChEBI" id="CHEBI:18420"/>
        <label>1</label>
    </ligand>
</feature>
<feature type="domain" description="GS catalytic" evidence="23">
    <location>
        <begin position="142"/>
        <end position="512"/>
    </location>
</feature>
<proteinExistence type="inferred from homology"/>
<keyword evidence="25" id="KW-1185">Reference proteome</keyword>
<keyword evidence="7 17" id="KW-0597">Phosphoprotein</keyword>
<keyword evidence="11 15" id="KW-0067">ATP-binding</keyword>
<feature type="binding site" evidence="15">
    <location>
        <position position="381"/>
    </location>
    <ligand>
        <name>ATP</name>
        <dbReference type="ChEBI" id="CHEBI:30616"/>
    </ligand>
</feature>
<evidence type="ECO:0000256" key="12">
    <source>
        <dbReference type="ARBA" id="ARBA00022842"/>
    </source>
</evidence>
<keyword evidence="8 21" id="KW-0436">Ligase</keyword>
<dbReference type="SUPFAM" id="SSF54368">
    <property type="entry name" value="Glutamine synthetase, N-terminal domain"/>
    <property type="match status" value="1"/>
</dbReference>
<evidence type="ECO:0000256" key="13">
    <source>
        <dbReference type="ARBA" id="ARBA00049436"/>
    </source>
</evidence>
<comment type="cofactor">
    <cofactor evidence="16">
        <name>Mg(2+)</name>
        <dbReference type="ChEBI" id="CHEBI:18420"/>
    </cofactor>
    <text evidence="16">Binds 2 Mg(2+) ions per subunit.</text>
</comment>
<dbReference type="InterPro" id="IPR008146">
    <property type="entry name" value="Gln_synth_cat_dom"/>
</dbReference>
<dbReference type="InterPro" id="IPR014746">
    <property type="entry name" value="Gln_synth/guanido_kin_cat_dom"/>
</dbReference>
<dbReference type="GO" id="GO:0046872">
    <property type="term" value="F:metal ion binding"/>
    <property type="evidence" value="ECO:0007669"/>
    <property type="project" value="UniProtKB-KW"/>
</dbReference>
<evidence type="ECO:0000313" key="25">
    <source>
        <dbReference type="Proteomes" id="UP000586827"/>
    </source>
</evidence>
<dbReference type="PROSITE" id="PS00180">
    <property type="entry name" value="GLNA_1"/>
    <property type="match status" value="1"/>
</dbReference>
<dbReference type="GO" id="GO:0016020">
    <property type="term" value="C:membrane"/>
    <property type="evidence" value="ECO:0007669"/>
    <property type="project" value="TreeGrafter"/>
</dbReference>
<evidence type="ECO:0000256" key="9">
    <source>
        <dbReference type="ARBA" id="ARBA00022723"/>
    </source>
</evidence>
<dbReference type="InterPro" id="IPR036651">
    <property type="entry name" value="Gln_synt_N_sf"/>
</dbReference>
<evidence type="ECO:0000256" key="15">
    <source>
        <dbReference type="PIRSR" id="PIRSR604809-2"/>
    </source>
</evidence>
<keyword evidence="6 20" id="KW-0963">Cytoplasm</keyword>
<dbReference type="PANTHER" id="PTHR43407:SF1">
    <property type="entry name" value="LENGSIN"/>
    <property type="match status" value="1"/>
</dbReference>
<accession>A0A849BTA2</accession>
<evidence type="ECO:0000256" key="4">
    <source>
        <dbReference type="ARBA" id="ARBA00012937"/>
    </source>
</evidence>
<evidence type="ECO:0000256" key="6">
    <source>
        <dbReference type="ARBA" id="ARBA00022490"/>
    </source>
</evidence>
<dbReference type="NCBIfam" id="TIGR00653">
    <property type="entry name" value="GlnA"/>
    <property type="match status" value="1"/>
</dbReference>
<dbReference type="GO" id="GO:0005524">
    <property type="term" value="F:ATP binding"/>
    <property type="evidence" value="ECO:0007669"/>
    <property type="project" value="UniProtKB-KW"/>
</dbReference>
<dbReference type="GO" id="GO:0006542">
    <property type="term" value="P:glutamine biosynthetic process"/>
    <property type="evidence" value="ECO:0007669"/>
    <property type="project" value="InterPro"/>
</dbReference>
<sequence>MILVHNPIRVREVGRSRIVEVCTGGRTPSDEEPAVITPTTSGILDFIAAENVQYVDIRFCDVPGTQQHFSIPASMFGPELVADGVAFDGSSVRGFQAIHESDMLLLPDLRTARLDAFRAAKTLNINCFVHDPHTRIAYSRDPRNVARKAEEYLRSTAIADTAYFGPEAEFYIFDTVRYETSMNASFYEVDSESASWNTGAERNPDGTLNRGYKVRPKGGYFPVAPYDHEVDLRDRMCDNLQEAGFELEKGHHEVGTAGQAEINYRFNTLLAAADDLQLYKYIIKNTAWNAGKTVTFMPKPLFGDNGSGMHVHQSLWRDGQPLFYDEAGYAGLSDLARHYIGGLLHHAPSLLAFTNPTVNSYKRLVPGFEAPVNLVYSQRNRSAAVRIPVTGSSANAKRLEFRCPDSSGNPYLSFAAMMMAGLDGITNKIEPALPIDKDLYELTPEESAQVTQTPLNLDAVIDSLESDHEYLTQGGVFTEDLIETWIRLKRYTEIAEINVRPHPYEFDLYFDV</sequence>
<feature type="binding site" evidence="15">
    <location>
        <position position="248"/>
    </location>
    <ligand>
        <name>ATP</name>
        <dbReference type="ChEBI" id="CHEBI:30616"/>
    </ligand>
</feature>
<keyword evidence="12 16" id="KW-0460">Magnesium</keyword>
<evidence type="ECO:0000256" key="16">
    <source>
        <dbReference type="PIRSR" id="PIRSR604809-3"/>
    </source>
</evidence>
<feature type="binding site" evidence="16">
    <location>
        <position position="310"/>
    </location>
    <ligand>
        <name>Mg(2+)</name>
        <dbReference type="ChEBI" id="CHEBI:18420"/>
        <label>1</label>
    </ligand>
</feature>
<dbReference type="Pfam" id="PF00120">
    <property type="entry name" value="Gln-synt_C"/>
    <property type="match status" value="1"/>
</dbReference>
<dbReference type="EMBL" id="JABELX010000001">
    <property type="protein sequence ID" value="NNH69374.1"/>
    <property type="molecule type" value="Genomic_DNA"/>
</dbReference>
<dbReference type="AlphaFoldDB" id="A0A849BTA2"/>
<evidence type="ECO:0000259" key="22">
    <source>
        <dbReference type="PROSITE" id="PS51986"/>
    </source>
</evidence>
<feature type="binding site" evidence="16">
    <location>
        <position position="400"/>
    </location>
    <ligand>
        <name>Mg(2+)</name>
        <dbReference type="ChEBI" id="CHEBI:18420"/>
        <label>1</label>
    </ligand>
</feature>
<dbReference type="PROSITE" id="PS00182">
    <property type="entry name" value="GLNA_ADENYLATION"/>
    <property type="match status" value="1"/>
</dbReference>
<comment type="catalytic activity">
    <reaction evidence="13 21">
        <text>L-glutamate + NH4(+) + ATP = L-glutamine + ADP + phosphate + H(+)</text>
        <dbReference type="Rhea" id="RHEA:16169"/>
        <dbReference type="ChEBI" id="CHEBI:15378"/>
        <dbReference type="ChEBI" id="CHEBI:28938"/>
        <dbReference type="ChEBI" id="CHEBI:29985"/>
        <dbReference type="ChEBI" id="CHEBI:30616"/>
        <dbReference type="ChEBI" id="CHEBI:43474"/>
        <dbReference type="ChEBI" id="CHEBI:58359"/>
        <dbReference type="ChEBI" id="CHEBI:456216"/>
        <dbReference type="EC" id="6.3.1.2"/>
    </reaction>
</comment>
<comment type="caution">
    <text evidence="24">The sequence shown here is derived from an EMBL/GenBank/DDBJ whole genome shotgun (WGS) entry which is preliminary data.</text>
</comment>
<feature type="modified residue" description="O-AMP-tyrosine" evidence="17">
    <location>
        <position position="440"/>
    </location>
</feature>
<protein>
    <recommendedName>
        <fullName evidence="5 21">Glutamine synthetase</fullName>
        <ecNumber evidence="4 21">6.3.1.2</ecNumber>
    </recommendedName>
</protein>
<reference evidence="24 25" key="1">
    <citation type="submission" date="2020-05" db="EMBL/GenBank/DDBJ databases">
        <title>MicrobeNet Type strains.</title>
        <authorList>
            <person name="Nicholson A.C."/>
        </authorList>
    </citation>
    <scope>NUCLEOTIDE SEQUENCE [LARGE SCALE GENOMIC DNA]</scope>
    <source>
        <strain evidence="24 25">JCM 3224</strain>
    </source>
</reference>
<feature type="binding site" evidence="15">
    <location>
        <begin position="312"/>
        <end position="314"/>
    </location>
    <ligand>
        <name>ATP</name>
        <dbReference type="ChEBI" id="CHEBI:30616"/>
    </ligand>
</feature>
<dbReference type="InterPro" id="IPR004809">
    <property type="entry name" value="Gln_synth_I"/>
</dbReference>
<comment type="subunit">
    <text evidence="3 20">Oligomer of 12 subunits arranged in the form of two hexagons.</text>
</comment>
<evidence type="ECO:0000256" key="19">
    <source>
        <dbReference type="RuleBase" id="RU000384"/>
    </source>
</evidence>
<evidence type="ECO:0000256" key="1">
    <source>
        <dbReference type="ARBA" id="ARBA00004496"/>
    </source>
</evidence>
<dbReference type="InterPro" id="IPR008147">
    <property type="entry name" value="Gln_synt_N"/>
</dbReference>
<dbReference type="FunFam" id="3.30.590.10:FF:000001">
    <property type="entry name" value="Glutamine synthetase"/>
    <property type="match status" value="1"/>
</dbReference>
<dbReference type="Gene3D" id="3.30.590.10">
    <property type="entry name" value="Glutamine synthetase/guanido kinase, catalytic domain"/>
    <property type="match status" value="1"/>
</dbReference>
<feature type="binding site" evidence="14">
    <location>
        <position position="363"/>
    </location>
    <ligand>
        <name>L-glutamate</name>
        <dbReference type="ChEBI" id="CHEBI:29985"/>
    </ligand>
</feature>
<name>A0A849BTA2_9NOCA</name>
<feature type="binding site" evidence="14">
    <location>
        <position position="402"/>
    </location>
    <ligand>
        <name>L-glutamate</name>
        <dbReference type="ChEBI" id="CHEBI:29985"/>
    </ligand>
</feature>
<evidence type="ECO:0000313" key="24">
    <source>
        <dbReference type="EMBL" id="NNH69374.1"/>
    </source>
</evidence>
<evidence type="ECO:0000256" key="14">
    <source>
        <dbReference type="PIRSR" id="PIRSR604809-1"/>
    </source>
</evidence>
<evidence type="ECO:0000256" key="3">
    <source>
        <dbReference type="ARBA" id="ARBA00011354"/>
    </source>
</evidence>
<evidence type="ECO:0000256" key="21">
    <source>
        <dbReference type="RuleBase" id="RU004356"/>
    </source>
</evidence>
<dbReference type="PROSITE" id="PS51987">
    <property type="entry name" value="GS_CATALYTIC"/>
    <property type="match status" value="1"/>
</dbReference>
<evidence type="ECO:0000256" key="8">
    <source>
        <dbReference type="ARBA" id="ARBA00022598"/>
    </source>
</evidence>
<dbReference type="SUPFAM" id="SSF55931">
    <property type="entry name" value="Glutamine synthetase/guanido kinase"/>
    <property type="match status" value="1"/>
</dbReference>
<comment type="similarity">
    <text evidence="2 18 19">Belongs to the glutamine synthetase family.</text>
</comment>
<organism evidence="24 25">
    <name type="scientific">Nocardia uniformis</name>
    <dbReference type="NCBI Taxonomy" id="53432"/>
    <lineage>
        <taxon>Bacteria</taxon>
        <taxon>Bacillati</taxon>
        <taxon>Actinomycetota</taxon>
        <taxon>Actinomycetes</taxon>
        <taxon>Mycobacteriales</taxon>
        <taxon>Nocardiaceae</taxon>
        <taxon>Nocardia</taxon>
    </lineage>
</organism>
<feature type="binding site" evidence="16">
    <location>
        <position position="261"/>
    </location>
    <ligand>
        <name>Mg(2+)</name>
        <dbReference type="ChEBI" id="CHEBI:18420"/>
        <label>1</label>
    </ligand>
</feature>
<dbReference type="Pfam" id="PF03951">
    <property type="entry name" value="Gln-synt_N"/>
    <property type="match status" value="1"/>
</dbReference>